<dbReference type="OrthoDB" id="1681403at2"/>
<dbReference type="Proteomes" id="UP000324517">
    <property type="component" value="Unassembled WGS sequence"/>
</dbReference>
<reference evidence="2 3" key="1">
    <citation type="submission" date="2019-08" db="EMBL/GenBank/DDBJ databases">
        <title>Bacillus genomes from the desert of Cuatro Cienegas, Coahuila.</title>
        <authorList>
            <person name="Olmedo-Alvarez G."/>
        </authorList>
    </citation>
    <scope>NUCLEOTIDE SEQUENCE [LARGE SCALE GENOMIC DNA]</scope>
    <source>
        <strain evidence="2 3">CH98b_3T</strain>
    </source>
</reference>
<feature type="transmembrane region" description="Helical" evidence="1">
    <location>
        <begin position="88"/>
        <end position="106"/>
    </location>
</feature>
<accession>A0A5D4TCV3</accession>
<comment type="caution">
    <text evidence="2">The sequence shown here is derived from an EMBL/GenBank/DDBJ whole genome shotgun (WGS) entry which is preliminary data.</text>
</comment>
<keyword evidence="1" id="KW-0812">Transmembrane</keyword>
<evidence type="ECO:0000313" key="3">
    <source>
        <dbReference type="Proteomes" id="UP000324517"/>
    </source>
</evidence>
<name>A0A5D4TCV3_9BACI</name>
<dbReference type="RefSeq" id="WP_148978545.1">
    <property type="nucleotide sequence ID" value="NZ_JBNIKO010000005.1"/>
</dbReference>
<evidence type="ECO:0000313" key="2">
    <source>
        <dbReference type="EMBL" id="TYS73543.1"/>
    </source>
</evidence>
<sequence length="254" mass="29572">MGIQHEKKRYVAILSPYTTSILHYRKPFVVAWWGAAFPGFGHFMLSKYLTAFILITWEVVINSLAHLNEAIYLSLTGRFEEGIAVLDQHWIILYVCMYVFSIWDSYRLTIEMNKHYTLAYHEGFPLLIKNTSSIEINVLDKKNPLLAIIWSLLTPGLGNLYVTRVLSVIFVLTWWLIITYQANVFPAIHMTLVGNFQGATDILVPQWFLFIPSLYCFAAYDSYVSAVELNKFIDKYISRELKDKYQDIQFKMPI</sequence>
<dbReference type="AlphaFoldDB" id="A0A5D4TCV3"/>
<evidence type="ECO:0000256" key="1">
    <source>
        <dbReference type="SAM" id="Phobius"/>
    </source>
</evidence>
<keyword evidence="1" id="KW-0472">Membrane</keyword>
<proteinExistence type="predicted"/>
<keyword evidence="1" id="KW-1133">Transmembrane helix</keyword>
<dbReference type="EMBL" id="VTET01000002">
    <property type="protein sequence ID" value="TYS73543.1"/>
    <property type="molecule type" value="Genomic_DNA"/>
</dbReference>
<protein>
    <submittedName>
        <fullName evidence="2">Uncharacterized protein</fullName>
    </submittedName>
</protein>
<organism evidence="2 3">
    <name type="scientific">Sutcliffiella horikoshii</name>
    <dbReference type="NCBI Taxonomy" id="79883"/>
    <lineage>
        <taxon>Bacteria</taxon>
        <taxon>Bacillati</taxon>
        <taxon>Bacillota</taxon>
        <taxon>Bacilli</taxon>
        <taxon>Bacillales</taxon>
        <taxon>Bacillaceae</taxon>
        <taxon>Sutcliffiella</taxon>
    </lineage>
</organism>
<feature type="transmembrane region" description="Helical" evidence="1">
    <location>
        <begin position="202"/>
        <end position="220"/>
    </location>
</feature>
<feature type="transmembrane region" description="Helical" evidence="1">
    <location>
        <begin position="161"/>
        <end position="182"/>
    </location>
</feature>
<gene>
    <name evidence="2" type="ORF">FZC75_04210</name>
</gene>